<keyword evidence="5" id="KW-1185">Reference proteome</keyword>
<dbReference type="InterPro" id="IPR016032">
    <property type="entry name" value="Sig_transdc_resp-reg_C-effctor"/>
</dbReference>
<dbReference type="Pfam" id="PF13191">
    <property type="entry name" value="AAA_16"/>
    <property type="match status" value="1"/>
</dbReference>
<dbReference type="PANTHER" id="PTHR43642:SF1">
    <property type="entry name" value="HYBRID SIGNAL TRANSDUCTION HISTIDINE KINASE G"/>
    <property type="match status" value="1"/>
</dbReference>
<evidence type="ECO:0000313" key="5">
    <source>
        <dbReference type="Proteomes" id="UP000019141"/>
    </source>
</evidence>
<dbReference type="InterPro" id="IPR027417">
    <property type="entry name" value="P-loop_NTPase"/>
</dbReference>
<sequence>MTIPTDHIEFGPFRLDILNARLWRGNQHIALRPWCQDTRLRPRAFAVLRYLIERTHQLVTKEELLLHIWPETHVSHTVLRVCILEIRRALGDRADTPTYIETVGRRGYRFLQCPRMVAENLQVLERIRQSNAMVGRQREINILHMALSQALHGTRQLVFVSGEAGVGKTAMIDALMTQITTYPEVWAGRGTCIEYSGPGEAYLPVLEALGQLGERPKGHLFIDLLRQAAPAWLTHLPALLPVAECPPTPNQVTGGIQARMLRELTIALERFTAQTPLVLVLEDLHWSDPSTVDLLTFLAKRQEPAKLLVIGTYRPAESTMHQHPLINALRELHGQRRCTEIAVPPLDINHIRMYAENTLGGPVAPTVVHLLAQRTEGNPLFVTHLLPDLVRQGLITRIDGTWLLQDAGQALQTALPDGLRPLLTKQLERLSRIEQRLLEVASVVGDTFAVAAVTAATQLEMEDVEVICESLARQCQLIAEAGLARWPDGTISGTYRFPHALQRQAIYERISPGRRVMLHRQIGARLEAGFQGHEAEITSELTYHFLQGETPLEALRY</sequence>
<dbReference type="SUPFAM" id="SSF52540">
    <property type="entry name" value="P-loop containing nucleoside triphosphate hydrolases"/>
    <property type="match status" value="1"/>
</dbReference>
<dbReference type="Proteomes" id="UP000019141">
    <property type="component" value="Unassembled WGS sequence"/>
</dbReference>
<dbReference type="Pfam" id="PF00486">
    <property type="entry name" value="Trans_reg_C"/>
    <property type="match status" value="1"/>
</dbReference>
<dbReference type="Gene3D" id="1.10.10.10">
    <property type="entry name" value="Winged helix-like DNA-binding domain superfamily/Winged helix DNA-binding domain"/>
    <property type="match status" value="1"/>
</dbReference>
<name>W4LEK8_ENTF1</name>
<feature type="DNA-binding region" description="OmpR/PhoB-type" evidence="2">
    <location>
        <begin position="5"/>
        <end position="112"/>
    </location>
</feature>
<keyword evidence="1 2" id="KW-0238">DNA-binding</keyword>
<dbReference type="InterPro" id="IPR036388">
    <property type="entry name" value="WH-like_DNA-bd_sf"/>
</dbReference>
<dbReference type="HOGENOM" id="CLU_004435_2_1_7"/>
<evidence type="ECO:0000259" key="3">
    <source>
        <dbReference type="PROSITE" id="PS51755"/>
    </source>
</evidence>
<organism evidence="4 5">
    <name type="scientific">Entotheonella factor</name>
    <dbReference type="NCBI Taxonomy" id="1429438"/>
    <lineage>
        <taxon>Bacteria</taxon>
        <taxon>Pseudomonadati</taxon>
        <taxon>Nitrospinota/Tectimicrobiota group</taxon>
        <taxon>Candidatus Tectimicrobiota</taxon>
        <taxon>Candidatus Entotheonellia</taxon>
        <taxon>Candidatus Entotheonellales</taxon>
        <taxon>Candidatus Entotheonellaceae</taxon>
        <taxon>Candidatus Entotheonella</taxon>
    </lineage>
</organism>
<dbReference type="InterPro" id="IPR053159">
    <property type="entry name" value="Hybrid_Histidine_Kinase"/>
</dbReference>
<evidence type="ECO:0000256" key="2">
    <source>
        <dbReference type="PROSITE-ProRule" id="PRU01091"/>
    </source>
</evidence>
<dbReference type="InterPro" id="IPR001867">
    <property type="entry name" value="OmpR/PhoB-type_DNA-bd"/>
</dbReference>
<evidence type="ECO:0000313" key="4">
    <source>
        <dbReference type="EMBL" id="ETW96538.1"/>
    </source>
</evidence>
<protein>
    <recommendedName>
        <fullName evidence="3">OmpR/PhoB-type domain-containing protein</fullName>
    </recommendedName>
</protein>
<dbReference type="InterPro" id="IPR041664">
    <property type="entry name" value="AAA_16"/>
</dbReference>
<comment type="caution">
    <text evidence="4">The sequence shown here is derived from an EMBL/GenBank/DDBJ whole genome shotgun (WGS) entry which is preliminary data.</text>
</comment>
<feature type="domain" description="OmpR/PhoB-type" evidence="3">
    <location>
        <begin position="5"/>
        <end position="112"/>
    </location>
</feature>
<dbReference type="Gene3D" id="3.40.50.300">
    <property type="entry name" value="P-loop containing nucleotide triphosphate hydrolases"/>
    <property type="match status" value="1"/>
</dbReference>
<evidence type="ECO:0000256" key="1">
    <source>
        <dbReference type="ARBA" id="ARBA00023125"/>
    </source>
</evidence>
<dbReference type="CDD" id="cd00383">
    <property type="entry name" value="trans_reg_C"/>
    <property type="match status" value="1"/>
</dbReference>
<dbReference type="AlphaFoldDB" id="W4LEK8"/>
<dbReference type="GO" id="GO:0000160">
    <property type="term" value="P:phosphorelay signal transduction system"/>
    <property type="evidence" value="ECO:0007669"/>
    <property type="project" value="InterPro"/>
</dbReference>
<dbReference type="PROSITE" id="PS51755">
    <property type="entry name" value="OMPR_PHOB"/>
    <property type="match status" value="1"/>
</dbReference>
<dbReference type="EMBL" id="AZHW01000774">
    <property type="protein sequence ID" value="ETW96538.1"/>
    <property type="molecule type" value="Genomic_DNA"/>
</dbReference>
<dbReference type="GO" id="GO:0006355">
    <property type="term" value="P:regulation of DNA-templated transcription"/>
    <property type="evidence" value="ECO:0007669"/>
    <property type="project" value="InterPro"/>
</dbReference>
<dbReference type="SMART" id="SM00862">
    <property type="entry name" value="Trans_reg_C"/>
    <property type="match status" value="1"/>
</dbReference>
<reference evidence="4 5" key="1">
    <citation type="journal article" date="2014" name="Nature">
        <title>An environmental bacterial taxon with a large and distinct metabolic repertoire.</title>
        <authorList>
            <person name="Wilson M.C."/>
            <person name="Mori T."/>
            <person name="Ruckert C."/>
            <person name="Uria A.R."/>
            <person name="Helf M.J."/>
            <person name="Takada K."/>
            <person name="Gernert C."/>
            <person name="Steffens U.A."/>
            <person name="Heycke N."/>
            <person name="Schmitt S."/>
            <person name="Rinke C."/>
            <person name="Helfrich E.J."/>
            <person name="Brachmann A.O."/>
            <person name="Gurgui C."/>
            <person name="Wakimoto T."/>
            <person name="Kracht M."/>
            <person name="Crusemann M."/>
            <person name="Hentschel U."/>
            <person name="Abe I."/>
            <person name="Matsunaga S."/>
            <person name="Kalinowski J."/>
            <person name="Takeyama H."/>
            <person name="Piel J."/>
        </authorList>
    </citation>
    <scope>NUCLEOTIDE SEQUENCE [LARGE SCALE GENOMIC DNA]</scope>
    <source>
        <strain evidence="5">TSY1</strain>
    </source>
</reference>
<dbReference type="PANTHER" id="PTHR43642">
    <property type="entry name" value="HYBRID SIGNAL TRANSDUCTION HISTIDINE KINASE G"/>
    <property type="match status" value="1"/>
</dbReference>
<dbReference type="GO" id="GO:0003677">
    <property type="term" value="F:DNA binding"/>
    <property type="evidence" value="ECO:0007669"/>
    <property type="project" value="UniProtKB-UniRule"/>
</dbReference>
<gene>
    <name evidence="4" type="ORF">ETSY1_26275</name>
</gene>
<accession>W4LEK8</accession>
<proteinExistence type="predicted"/>
<dbReference type="SUPFAM" id="SSF46894">
    <property type="entry name" value="C-terminal effector domain of the bipartite response regulators"/>
    <property type="match status" value="1"/>
</dbReference>